<keyword evidence="2" id="KW-1133">Transmembrane helix</keyword>
<protein>
    <submittedName>
        <fullName evidence="4">Calcium channel-like protein</fullName>
    </submittedName>
</protein>
<proteinExistence type="predicted"/>
<dbReference type="InterPro" id="IPR052971">
    <property type="entry name" value="TRP_calcium_channel"/>
</dbReference>
<reference evidence="4" key="2">
    <citation type="submission" date="2022-07" db="EMBL/GenBank/DDBJ databases">
        <authorList>
            <person name="Goncalves M.F.M."/>
            <person name="Hilario S."/>
            <person name="Van De Peer Y."/>
            <person name="Esteves A.C."/>
            <person name="Alves A."/>
        </authorList>
    </citation>
    <scope>NUCLEOTIDE SEQUENCE</scope>
    <source>
        <strain evidence="4">MUM 19.33</strain>
    </source>
</reference>
<evidence type="ECO:0000313" key="4">
    <source>
        <dbReference type="EMBL" id="KAI6785255.1"/>
    </source>
</evidence>
<dbReference type="GeneID" id="75833374"/>
<dbReference type="PANTHER" id="PTHR35859:SF5">
    <property type="entry name" value="ION TRANSPORT DOMAIN-CONTAINING PROTEIN"/>
    <property type="match status" value="1"/>
</dbReference>
<feature type="transmembrane region" description="Helical" evidence="2">
    <location>
        <begin position="348"/>
        <end position="367"/>
    </location>
</feature>
<name>A0A9Q0BHY6_9HYPO</name>
<feature type="transmembrane region" description="Helical" evidence="2">
    <location>
        <begin position="288"/>
        <end position="305"/>
    </location>
</feature>
<feature type="transmembrane region" description="Helical" evidence="2">
    <location>
        <begin position="312"/>
        <end position="328"/>
    </location>
</feature>
<dbReference type="Pfam" id="PF23317">
    <property type="entry name" value="YVC1_C"/>
    <property type="match status" value="1"/>
</dbReference>
<keyword evidence="2" id="KW-0472">Membrane</keyword>
<feature type="transmembrane region" description="Helical" evidence="2">
    <location>
        <begin position="541"/>
        <end position="561"/>
    </location>
</feature>
<feature type="region of interest" description="Disordered" evidence="1">
    <location>
        <begin position="600"/>
        <end position="620"/>
    </location>
</feature>
<evidence type="ECO:0000256" key="1">
    <source>
        <dbReference type="SAM" id="MobiDB-lite"/>
    </source>
</evidence>
<evidence type="ECO:0000313" key="5">
    <source>
        <dbReference type="Proteomes" id="UP001055219"/>
    </source>
</evidence>
<evidence type="ECO:0000256" key="2">
    <source>
        <dbReference type="SAM" id="Phobius"/>
    </source>
</evidence>
<evidence type="ECO:0000259" key="3">
    <source>
        <dbReference type="Pfam" id="PF23317"/>
    </source>
</evidence>
<gene>
    <name evidence="4" type="ORF">J7T54_006897</name>
</gene>
<dbReference type="PANTHER" id="PTHR35859">
    <property type="entry name" value="NONSELECTIVE CATION CHANNEL PROTEIN"/>
    <property type="match status" value="1"/>
</dbReference>
<dbReference type="EMBL" id="JAGIXG020000002">
    <property type="protein sequence ID" value="KAI6785255.1"/>
    <property type="molecule type" value="Genomic_DNA"/>
</dbReference>
<dbReference type="AlphaFoldDB" id="A0A9Q0BHY6"/>
<organism evidence="4 5">
    <name type="scientific">Emericellopsis cladophorae</name>
    <dbReference type="NCBI Taxonomy" id="2686198"/>
    <lineage>
        <taxon>Eukaryota</taxon>
        <taxon>Fungi</taxon>
        <taxon>Dikarya</taxon>
        <taxon>Ascomycota</taxon>
        <taxon>Pezizomycotina</taxon>
        <taxon>Sordariomycetes</taxon>
        <taxon>Hypocreomycetidae</taxon>
        <taxon>Hypocreales</taxon>
        <taxon>Bionectriaceae</taxon>
        <taxon>Emericellopsis</taxon>
    </lineage>
</organism>
<keyword evidence="5" id="KW-1185">Reference proteome</keyword>
<reference evidence="4" key="1">
    <citation type="journal article" date="2021" name="J Fungi (Basel)">
        <title>Genomic and Metabolomic Analyses of the Marine Fungus Emericellopsis cladophorae: Insights into Saltwater Adaptability Mechanisms and Its Biosynthetic Potential.</title>
        <authorList>
            <person name="Goncalves M.F.M."/>
            <person name="Hilario S."/>
            <person name="Van de Peer Y."/>
            <person name="Esteves A.C."/>
            <person name="Alves A."/>
        </authorList>
    </citation>
    <scope>NUCLEOTIDE SEQUENCE</scope>
    <source>
        <strain evidence="4">MUM 19.33</strain>
    </source>
</reference>
<dbReference type="OrthoDB" id="310870at2759"/>
<dbReference type="RefSeq" id="XP_051366111.1">
    <property type="nucleotide sequence ID" value="XM_051508542.1"/>
</dbReference>
<feature type="transmembrane region" description="Helical" evidence="2">
    <location>
        <begin position="379"/>
        <end position="402"/>
    </location>
</feature>
<sequence length="697" mass="77838">MPPLRAPAGAKSPADDWDIELPDVKELDSFRTVVRKLSKYFEEVIELPSTFEQLRTTSSGNCLRVLVDHLAKNCENQAIVNALLALKWHYAVDVENEQGLGPSRSSACEIVAWRFLTRFPERVALDFCLYEIPEAQLPSQMGPLAAQTSQDPEDNAELAPLLSRFSAKTDRSNSVSAPTGSKTKRSELLFSLSRLTEGSHDSSSAGPDDEDPSAAFEGLNALEIAAVADAKRFLSQHVVQKILTGIWNGQIVYWDALSLHARKQPRFYHPNRADPYARLRVPKYMKCWEVVFFGIFLCLFYAVLIVPPRDRLTGVELALWFWFAAFLFDELSEWGDAGSVIYTADIWNFFDMIVILIGVVFIILRIVGLSQNSQELSGWAFDILALEALFLIPRICSILSLSPYWGTLIPCLKEMGKDFCKFMVLLAIFFLGFLTTFSLIGRGNFRLGSMSIILTRIFFGSSYVGFDVMDQIDPIFGPPLMIILVIFSNILLLSSLTGILSNSFSRVINHAREEYLYVYAVYVLEASTSNRLIHFYPPFNFIAWILFSPWSLVFPNSPGILKARIAALKISHLPIIAVIKAYECLQRRESQIFLAGFESPAEQPRETHRRPTMPQIRPSSAYNRPTMPLLSASAFGKMGKQKLDAADEDVNADTSLAAQIAELNSKIDNITTALLAMQQNQSIRTGAAAAEGGTTES</sequence>
<comment type="caution">
    <text evidence="4">The sequence shown here is derived from an EMBL/GenBank/DDBJ whole genome shotgun (WGS) entry which is preliminary data.</text>
</comment>
<feature type="transmembrane region" description="Helical" evidence="2">
    <location>
        <begin position="422"/>
        <end position="440"/>
    </location>
</feature>
<accession>A0A9Q0BHY6</accession>
<feature type="domain" description="Calcium channel YVC1-like C-terminal transmembrane" evidence="3">
    <location>
        <begin position="293"/>
        <end position="583"/>
    </location>
</feature>
<feature type="transmembrane region" description="Helical" evidence="2">
    <location>
        <begin position="478"/>
        <end position="504"/>
    </location>
</feature>
<feature type="transmembrane region" description="Helical" evidence="2">
    <location>
        <begin position="447"/>
        <end position="466"/>
    </location>
</feature>
<dbReference type="InterPro" id="IPR056336">
    <property type="entry name" value="YVC1_C"/>
</dbReference>
<keyword evidence="2" id="KW-0812">Transmembrane</keyword>
<dbReference type="Proteomes" id="UP001055219">
    <property type="component" value="Unassembled WGS sequence"/>
</dbReference>